<dbReference type="AlphaFoldDB" id="A0A167V854"/>
<name>A0A167V854_9EURO</name>
<feature type="compositionally biased region" description="Basic and acidic residues" evidence="1">
    <location>
        <begin position="15"/>
        <end position="25"/>
    </location>
</feature>
<dbReference type="GO" id="GO:0042594">
    <property type="term" value="P:response to starvation"/>
    <property type="evidence" value="ECO:0007669"/>
    <property type="project" value="TreeGrafter"/>
</dbReference>
<proteinExistence type="predicted"/>
<dbReference type="GO" id="GO:0005737">
    <property type="term" value="C:cytoplasm"/>
    <property type="evidence" value="ECO:0007669"/>
    <property type="project" value="TreeGrafter"/>
</dbReference>
<dbReference type="InterPro" id="IPR036322">
    <property type="entry name" value="WD40_repeat_dom_sf"/>
</dbReference>
<feature type="compositionally biased region" description="Low complexity" evidence="1">
    <location>
        <begin position="864"/>
        <end position="874"/>
    </location>
</feature>
<organism evidence="2 3">
    <name type="scientific">Ascosphaera apis ARSEF 7405</name>
    <dbReference type="NCBI Taxonomy" id="392613"/>
    <lineage>
        <taxon>Eukaryota</taxon>
        <taxon>Fungi</taxon>
        <taxon>Dikarya</taxon>
        <taxon>Ascomycota</taxon>
        <taxon>Pezizomycotina</taxon>
        <taxon>Eurotiomycetes</taxon>
        <taxon>Eurotiomycetidae</taxon>
        <taxon>Onygenales</taxon>
        <taxon>Ascosphaeraceae</taxon>
        <taxon>Ascosphaera</taxon>
    </lineage>
</organism>
<evidence type="ECO:0008006" key="4">
    <source>
        <dbReference type="Google" id="ProtNLM"/>
    </source>
</evidence>
<dbReference type="EMBL" id="AZGZ01000037">
    <property type="protein sequence ID" value="KZZ87181.1"/>
    <property type="molecule type" value="Genomic_DNA"/>
</dbReference>
<dbReference type="InterPro" id="IPR045142">
    <property type="entry name" value="BCAS3-like"/>
</dbReference>
<evidence type="ECO:0000313" key="3">
    <source>
        <dbReference type="Proteomes" id="UP000242877"/>
    </source>
</evidence>
<feature type="region of interest" description="Disordered" evidence="1">
    <location>
        <begin position="1"/>
        <end position="76"/>
    </location>
</feature>
<feature type="region of interest" description="Disordered" evidence="1">
    <location>
        <begin position="857"/>
        <end position="892"/>
    </location>
</feature>
<reference evidence="2 3" key="1">
    <citation type="journal article" date="2016" name="Genome Biol. Evol.">
        <title>Divergent and convergent evolution of fungal pathogenicity.</title>
        <authorList>
            <person name="Shang Y."/>
            <person name="Xiao G."/>
            <person name="Zheng P."/>
            <person name="Cen K."/>
            <person name="Zhan S."/>
            <person name="Wang C."/>
        </authorList>
    </citation>
    <scope>NUCLEOTIDE SEQUENCE [LARGE SCALE GENOMIC DNA]</scope>
    <source>
        <strain evidence="2 3">ARSEF 7405</strain>
    </source>
</reference>
<evidence type="ECO:0000313" key="2">
    <source>
        <dbReference type="EMBL" id="KZZ87181.1"/>
    </source>
</evidence>
<keyword evidence="3" id="KW-1185">Reference proteome</keyword>
<dbReference type="Proteomes" id="UP000242877">
    <property type="component" value="Unassembled WGS sequence"/>
</dbReference>
<dbReference type="PANTHER" id="PTHR13268">
    <property type="entry name" value="BREAST CARCINOMA AMPLIFIED SEQUENCE 3"/>
    <property type="match status" value="1"/>
</dbReference>
<comment type="caution">
    <text evidence="2">The sequence shown here is derived from an EMBL/GenBank/DDBJ whole genome shotgun (WGS) entry which is preliminary data.</text>
</comment>
<dbReference type="OrthoDB" id="3938623at2759"/>
<protein>
    <recommendedName>
        <fullName evidence="4">WD40/YVTN repeat-like-containing domain protein</fullName>
    </recommendedName>
</protein>
<dbReference type="GO" id="GO:0006914">
    <property type="term" value="P:autophagy"/>
    <property type="evidence" value="ECO:0007669"/>
    <property type="project" value="InterPro"/>
</dbReference>
<dbReference type="SUPFAM" id="SSF50978">
    <property type="entry name" value="WD40 repeat-like"/>
    <property type="match status" value="1"/>
</dbReference>
<feature type="compositionally biased region" description="Polar residues" evidence="1">
    <location>
        <begin position="875"/>
        <end position="892"/>
    </location>
</feature>
<gene>
    <name evidence="2" type="ORF">AAP_05820</name>
</gene>
<dbReference type="PANTHER" id="PTHR13268:SF0">
    <property type="entry name" value="BCAS3 MICROTUBULE ASSOCIATED CELL MIGRATION FACTOR"/>
    <property type="match status" value="1"/>
</dbReference>
<feature type="region of interest" description="Disordered" evidence="1">
    <location>
        <begin position="682"/>
        <end position="725"/>
    </location>
</feature>
<sequence length="1209" mass="131026">MNDFQSSILHHRKEKEKEEEQDLRQDTQSLSEETSKLACLAIATTDDAEKENEDYRKRPLDGSPKAKHSALRGPLGANMYDGLVEERQHHHHHRTHHQQRTADSLLTSHLRMSHSPPRLSSKPSLPISNLSEQIKPLTGSPSPNVGDDPTNFDMFDSLAELNEREVVDRTNSWANSVPYGPPPMAAAVPPIEQAGQHLEGIGFGESPGDARNLQNFVAEKRMSTSPKNAGMPIANAVGRNGHNGFNRVSFTSSPSGTGASIPHSHSSSYGSPYANLLGASPSSRFLMSGPTVMSPGVPDRENKRYSTGALVHQPLPHTPQPHSYGAPDVDLGMGAQGQMPPGYIDRPYTYCSFDTIPSPPRSSRLVGKVLLVGRDGYLEVLGLDADKPRIVGRIGGLNGRVVGAKLLTWSSQLDPFASLRPLVAVILHGPASVADAAVPNYEAADNMSGISPCLDGPYVQTSVQVYSLKTQQLITTLYHTKPMPCYQGAPGHSITVPGPIGQLHLHMSGNYLLISSGTSGEIFIFTAKVLEDSFEPTFQCLGKCWASTQMQVVDSRRQSYSSSSTLADIEDGFDSSKTHQIEVPLLSISGRYLAVVAPSLSNKVSIQGVVPQSLITRGALGINSYTPPARPSVTCATDEGQDESLLNKVARGLTQELFKGAKWIGDQGMQTWHSYWNKDSENADPITNGHSKAGSYYSRKSHHPEVQGWGAGHLPPTHAQDSVSQEPDIISVIDLERLKEDTETKSGAAGSQIAVFHPPNGCSFLSLASNGLYLLTSNKKGDVQHVWDLMQIRHRRTKAFLADESPAPVVRQIGRYARMTTSTIVDAIWTTPNSDRFAVVTQKGTVHVHALPQAAFHWPPPRRLTPAAKTTTTTSNSEQFSEDSGSGSSAGNPLSSAWKYVGNRTQPLLAATNFRKPSVPNLSGASALEVSAAAGLRGKKVVAAGFSKSVGAATDTVSTLRHARDNKLHLPTFSHDALPGRMTWIDTPSGLALGVVDTNTFKAYAIQRNSHSSGNRGAGKSWTVVGPKLVDMKLPSVVQTLSQLEPLILTTPPKDTASFWALPSMTTPHQAQASKSWPQPLSQAELDSNSPYLPFHTDRRVTVRIYPSSYSGEDPDEPWAFGASIPALKLNIYSPASDEESQDDDHVAHMENHVTAESAMNDRKQVVITTRRKKRNKIDASQLTARGSTEEDGFFEDDCEVLDFAEDRV</sequence>
<dbReference type="VEuPathDB" id="FungiDB:AAP_05820"/>
<feature type="region of interest" description="Disordered" evidence="1">
    <location>
        <begin position="1171"/>
        <end position="1190"/>
    </location>
</feature>
<accession>A0A167V854</accession>
<evidence type="ECO:0000256" key="1">
    <source>
        <dbReference type="SAM" id="MobiDB-lite"/>
    </source>
</evidence>